<comment type="caution">
    <text evidence="2">The sequence shown here is derived from an EMBL/GenBank/DDBJ whole genome shotgun (WGS) entry which is preliminary data.</text>
</comment>
<reference evidence="2 3" key="1">
    <citation type="journal article" date="2014" name="Int. J. Syst. Evol. Microbiol.">
        <title>Nocardioides zeae sp. nov., isolated from the stem of Zea mays.</title>
        <authorList>
            <person name="Glaeser S.P."/>
            <person name="McInroy J.A."/>
            <person name="Busse H.J."/>
            <person name="Kampfer P."/>
        </authorList>
    </citation>
    <scope>NUCLEOTIDE SEQUENCE [LARGE SCALE GENOMIC DNA]</scope>
    <source>
        <strain evidence="2 3">JCM 30728</strain>
    </source>
</reference>
<dbReference type="InterPro" id="IPR038694">
    <property type="entry name" value="DUF427_sf"/>
</dbReference>
<evidence type="ECO:0000259" key="1">
    <source>
        <dbReference type="Pfam" id="PF04248"/>
    </source>
</evidence>
<feature type="domain" description="DUF427" evidence="1">
    <location>
        <begin position="25"/>
        <end position="115"/>
    </location>
</feature>
<organism evidence="2 3">
    <name type="scientific">Nocardioides zeae</name>
    <dbReference type="NCBI Taxonomy" id="1457234"/>
    <lineage>
        <taxon>Bacteria</taxon>
        <taxon>Bacillati</taxon>
        <taxon>Actinomycetota</taxon>
        <taxon>Actinomycetes</taxon>
        <taxon>Propionibacteriales</taxon>
        <taxon>Nocardioidaceae</taxon>
        <taxon>Nocardioides</taxon>
    </lineage>
</organism>
<evidence type="ECO:0000313" key="3">
    <source>
        <dbReference type="Proteomes" id="UP000468687"/>
    </source>
</evidence>
<dbReference type="RefSeq" id="WP_163770457.1">
    <property type="nucleotide sequence ID" value="NZ_JAAGXA010000001.1"/>
</dbReference>
<sequence>MTNRPHLVPDASHPITVTPTDRRVVVTRHGRVIAETDRALTLQEASYPPVQYVPLDDVDASVLERTDHATYCPYKGDAGYYSLVDGDARAENAVWTYDAPYDAVAPIAGHVAFYPNEVEISVS</sequence>
<accession>A0A6P0HET3</accession>
<protein>
    <submittedName>
        <fullName evidence="2">DUF427 domain-containing protein</fullName>
    </submittedName>
</protein>
<dbReference type="PANTHER" id="PTHR34310:SF9">
    <property type="entry name" value="BLR5716 PROTEIN"/>
    <property type="match status" value="1"/>
</dbReference>
<dbReference type="InterPro" id="IPR007361">
    <property type="entry name" value="DUF427"/>
</dbReference>
<dbReference type="Gene3D" id="2.170.150.40">
    <property type="entry name" value="Domain of unknown function (DUF427)"/>
    <property type="match status" value="1"/>
</dbReference>
<dbReference type="Proteomes" id="UP000468687">
    <property type="component" value="Unassembled WGS sequence"/>
</dbReference>
<dbReference type="Pfam" id="PF04248">
    <property type="entry name" value="NTP_transf_9"/>
    <property type="match status" value="1"/>
</dbReference>
<evidence type="ECO:0000313" key="2">
    <source>
        <dbReference type="EMBL" id="NEN77131.1"/>
    </source>
</evidence>
<proteinExistence type="predicted"/>
<name>A0A6P0HET3_9ACTN</name>
<gene>
    <name evidence="2" type="ORF">G3T38_02445</name>
</gene>
<dbReference type="EMBL" id="JAAGXA010000001">
    <property type="protein sequence ID" value="NEN77131.1"/>
    <property type="molecule type" value="Genomic_DNA"/>
</dbReference>
<keyword evidence="3" id="KW-1185">Reference proteome</keyword>
<dbReference type="PANTHER" id="PTHR34310">
    <property type="entry name" value="DUF427 DOMAIN PROTEIN (AFU_ORTHOLOGUE AFUA_3G02220)"/>
    <property type="match status" value="1"/>
</dbReference>
<dbReference type="AlphaFoldDB" id="A0A6P0HET3"/>